<organism evidence="1 2">
    <name type="scientific">Clavibacter michiganensis subsp. insidiosus</name>
    <dbReference type="NCBI Taxonomy" id="33014"/>
    <lineage>
        <taxon>Bacteria</taxon>
        <taxon>Bacillati</taxon>
        <taxon>Actinomycetota</taxon>
        <taxon>Actinomycetes</taxon>
        <taxon>Micrococcales</taxon>
        <taxon>Microbacteriaceae</taxon>
        <taxon>Clavibacter</taxon>
    </lineage>
</organism>
<sequence length="282" mass="32099">MTEPALPPAPSATPRSRCRFCQTTTGKRSKEHVLRKSYKDRIWTHPSSFYTYSENGEMKTSRKVNKTAFEMEVNEVCEECNNGWLERLEQEVDPLVIDLSRGRTPNVDDDAWDRLAFWMVLRALLRTLEDKEHVKAPRILFQHVYRTRQIPTGFIVQWARADGYFLSAGRSSMMLRGTPKPNYNHFDGLVTFGIQKLFFQVFMCGGSLVSQAATIKSFRHVEETFPDTFNVIHPYREDTLAKGAVPSYGAALVASNAPARDSTHFSPLGIKGVRGAFGERLR</sequence>
<name>A0A0D5CFQ4_9MICO</name>
<accession>A0A0D5CFQ4</accession>
<dbReference type="RefSeq" id="WP_045527154.1">
    <property type="nucleotide sequence ID" value="NZ_CP011043.1"/>
</dbReference>
<dbReference type="PATRIC" id="fig|33014.5.peg.936"/>
<dbReference type="Proteomes" id="UP000032604">
    <property type="component" value="Chromosome"/>
</dbReference>
<dbReference type="AlphaFoldDB" id="A0A0D5CFQ4"/>
<reference evidence="1 2" key="1">
    <citation type="journal article" date="2015" name="Genome Announc.">
        <title>Complete Genome Sequence of Clavibacter michiganensis subsp. insidiosus R1-1 Using PacBio Single-Molecule Real-Time Technology.</title>
        <authorList>
            <person name="Lu Y."/>
            <person name="Samac D.A."/>
            <person name="Glazebrook J."/>
            <person name="Ishimaru C.A."/>
        </authorList>
    </citation>
    <scope>NUCLEOTIDE SEQUENCE [LARGE SCALE GENOMIC DNA]</scope>
    <source>
        <strain evidence="1 2">R1-1</strain>
    </source>
</reference>
<dbReference type="HOGENOM" id="CLU_985890_0_0_11"/>
<evidence type="ECO:0000313" key="1">
    <source>
        <dbReference type="EMBL" id="AJW78488.1"/>
    </source>
</evidence>
<dbReference type="EMBL" id="CP011043">
    <property type="protein sequence ID" value="AJW78488.1"/>
    <property type="molecule type" value="Genomic_DNA"/>
</dbReference>
<gene>
    <name evidence="1" type="ORF">VO01_04470</name>
</gene>
<proteinExistence type="predicted"/>
<protein>
    <submittedName>
        <fullName evidence="1">Uncharacterized protein</fullName>
    </submittedName>
</protein>
<dbReference type="OrthoDB" id="4578725at2"/>
<dbReference type="KEGG" id="cmh:VO01_04470"/>
<evidence type="ECO:0000313" key="2">
    <source>
        <dbReference type="Proteomes" id="UP000032604"/>
    </source>
</evidence>